<dbReference type="EMBL" id="JAIXMP010000010">
    <property type="protein sequence ID" value="KAI9266801.1"/>
    <property type="molecule type" value="Genomic_DNA"/>
</dbReference>
<sequence>MIASPILVLGEYLYDHHNALYKELGHPTFRLSKNILFGVYSGGSSHCSWVGRILNELSLRGHDVTYAASEEHLKFVEQYPRINTISLGPVPYSIDNIHDSTSTPRQWKRIRDEYRLIIDNYDKTYKDMQSIMTSHAIDAVICDNLFIECIDGARDAGIPLILTTIEIDAQDVVAPYINKRELEMLLEDNNIVEYKSFKKRFYMKFLSPVNIFWKIGSLLVNLNAKRNVPLWQLSSATNKDALTIVNNLFGGTERARSMHPLVEMIGPIFNSHYDPLSPDIQEFLDIHQRVVFVALKQHQEDASRTMTTKSQDLMMERIFLELLHMQEIGFIDGLIWDIGKSSHHHMLLSDASSSFVTRSGSKFNVTGLWQQHYPHVRLLAQAPQFSILKHPSTITFVSHGESISLFESLYAGKRTVIMPFFKNHQSGNAIHFESRRLGSYLRMYQHQRNSVSIGNKDEFEPLQRVIQDKDGGIQRNVDRYQTLIQIHAKHGIVKGADLVEEAIFTSDKDGYLQHRHDVARKLSFLKANNYDLYICLSGMVFSIAWIVRYVYIKILRTYYILLLVTGKINKVKLP</sequence>
<feature type="transmembrane region" description="Helical" evidence="3">
    <location>
        <begin position="530"/>
        <end position="551"/>
    </location>
</feature>
<dbReference type="InterPro" id="IPR002213">
    <property type="entry name" value="UDP_glucos_trans"/>
</dbReference>
<name>A0AAD5K2W4_9FUNG</name>
<dbReference type="PANTHER" id="PTHR48043:SF145">
    <property type="entry name" value="FI06409P-RELATED"/>
    <property type="match status" value="1"/>
</dbReference>
<dbReference type="GO" id="GO:0008194">
    <property type="term" value="F:UDP-glycosyltransferase activity"/>
    <property type="evidence" value="ECO:0007669"/>
    <property type="project" value="InterPro"/>
</dbReference>
<dbReference type="Pfam" id="PF00201">
    <property type="entry name" value="UDPGT"/>
    <property type="match status" value="1"/>
</dbReference>
<keyword evidence="3" id="KW-0812">Transmembrane</keyword>
<reference evidence="4" key="2">
    <citation type="submission" date="2023-02" db="EMBL/GenBank/DDBJ databases">
        <authorList>
            <consortium name="DOE Joint Genome Institute"/>
            <person name="Mondo S.J."/>
            <person name="Chang Y."/>
            <person name="Wang Y."/>
            <person name="Ahrendt S."/>
            <person name="Andreopoulos W."/>
            <person name="Barry K."/>
            <person name="Beard J."/>
            <person name="Benny G.L."/>
            <person name="Blankenship S."/>
            <person name="Bonito G."/>
            <person name="Cuomo C."/>
            <person name="Desiro A."/>
            <person name="Gervers K.A."/>
            <person name="Hundley H."/>
            <person name="Kuo A."/>
            <person name="LaButti K."/>
            <person name="Lang B.F."/>
            <person name="Lipzen A."/>
            <person name="O'Donnell K."/>
            <person name="Pangilinan J."/>
            <person name="Reynolds N."/>
            <person name="Sandor L."/>
            <person name="Smith M.W."/>
            <person name="Tsang A."/>
            <person name="Grigoriev I.V."/>
            <person name="Stajich J.E."/>
            <person name="Spatafora J.W."/>
        </authorList>
    </citation>
    <scope>NUCLEOTIDE SEQUENCE</scope>
    <source>
        <strain evidence="4">RSA 2281</strain>
    </source>
</reference>
<evidence type="ECO:0000256" key="2">
    <source>
        <dbReference type="ARBA" id="ARBA00022679"/>
    </source>
</evidence>
<dbReference type="PANTHER" id="PTHR48043">
    <property type="entry name" value="EG:EG0003.4 PROTEIN-RELATED"/>
    <property type="match status" value="1"/>
</dbReference>
<keyword evidence="1" id="KW-0328">Glycosyltransferase</keyword>
<evidence type="ECO:0000256" key="3">
    <source>
        <dbReference type="SAM" id="Phobius"/>
    </source>
</evidence>
<dbReference type="Proteomes" id="UP001209540">
    <property type="component" value="Unassembled WGS sequence"/>
</dbReference>
<protein>
    <submittedName>
        <fullName evidence="4">Uncharacterized protein</fullName>
    </submittedName>
</protein>
<keyword evidence="3" id="KW-1133">Transmembrane helix</keyword>
<keyword evidence="2" id="KW-0808">Transferase</keyword>
<keyword evidence="5" id="KW-1185">Reference proteome</keyword>
<proteinExistence type="predicted"/>
<keyword evidence="3" id="KW-0472">Membrane</keyword>
<accession>A0AAD5K2W4</accession>
<comment type="caution">
    <text evidence="4">The sequence shown here is derived from an EMBL/GenBank/DDBJ whole genome shotgun (WGS) entry which is preliminary data.</text>
</comment>
<evidence type="ECO:0000313" key="4">
    <source>
        <dbReference type="EMBL" id="KAI9266801.1"/>
    </source>
</evidence>
<evidence type="ECO:0000313" key="5">
    <source>
        <dbReference type="Proteomes" id="UP001209540"/>
    </source>
</evidence>
<organism evidence="4 5">
    <name type="scientific">Phascolomyces articulosus</name>
    <dbReference type="NCBI Taxonomy" id="60185"/>
    <lineage>
        <taxon>Eukaryota</taxon>
        <taxon>Fungi</taxon>
        <taxon>Fungi incertae sedis</taxon>
        <taxon>Mucoromycota</taxon>
        <taxon>Mucoromycotina</taxon>
        <taxon>Mucoromycetes</taxon>
        <taxon>Mucorales</taxon>
        <taxon>Lichtheimiaceae</taxon>
        <taxon>Phascolomyces</taxon>
    </lineage>
</organism>
<dbReference type="InterPro" id="IPR050271">
    <property type="entry name" value="UDP-glycosyltransferase"/>
</dbReference>
<dbReference type="SUPFAM" id="SSF53756">
    <property type="entry name" value="UDP-Glycosyltransferase/glycogen phosphorylase"/>
    <property type="match status" value="1"/>
</dbReference>
<dbReference type="AlphaFoldDB" id="A0AAD5K2W4"/>
<reference evidence="4" key="1">
    <citation type="journal article" date="2022" name="IScience">
        <title>Evolution of zygomycete secretomes and the origins of terrestrial fungal ecologies.</title>
        <authorList>
            <person name="Chang Y."/>
            <person name="Wang Y."/>
            <person name="Mondo S."/>
            <person name="Ahrendt S."/>
            <person name="Andreopoulos W."/>
            <person name="Barry K."/>
            <person name="Beard J."/>
            <person name="Benny G.L."/>
            <person name="Blankenship S."/>
            <person name="Bonito G."/>
            <person name="Cuomo C."/>
            <person name="Desiro A."/>
            <person name="Gervers K.A."/>
            <person name="Hundley H."/>
            <person name="Kuo A."/>
            <person name="LaButti K."/>
            <person name="Lang B.F."/>
            <person name="Lipzen A."/>
            <person name="O'Donnell K."/>
            <person name="Pangilinan J."/>
            <person name="Reynolds N."/>
            <person name="Sandor L."/>
            <person name="Smith M.E."/>
            <person name="Tsang A."/>
            <person name="Grigoriev I.V."/>
            <person name="Stajich J.E."/>
            <person name="Spatafora J.W."/>
        </authorList>
    </citation>
    <scope>NUCLEOTIDE SEQUENCE</scope>
    <source>
        <strain evidence="4">RSA 2281</strain>
    </source>
</reference>
<gene>
    <name evidence="4" type="ORF">BDA99DRAFT_536209</name>
</gene>
<evidence type="ECO:0000256" key="1">
    <source>
        <dbReference type="ARBA" id="ARBA00022676"/>
    </source>
</evidence>
<dbReference type="Gene3D" id="3.40.50.2000">
    <property type="entry name" value="Glycogen Phosphorylase B"/>
    <property type="match status" value="2"/>
</dbReference>